<dbReference type="EMBL" id="VUOC01000004">
    <property type="protein sequence ID" value="KAA2240921.1"/>
    <property type="molecule type" value="Genomic_DNA"/>
</dbReference>
<gene>
    <name evidence="2" type="ORF">F0L74_22780</name>
</gene>
<evidence type="ECO:0000313" key="3">
    <source>
        <dbReference type="Proteomes" id="UP000324611"/>
    </source>
</evidence>
<evidence type="ECO:0000256" key="1">
    <source>
        <dbReference type="SAM" id="SignalP"/>
    </source>
</evidence>
<dbReference type="InterPro" id="IPR007433">
    <property type="entry name" value="DUF481"/>
</dbReference>
<dbReference type="Proteomes" id="UP000324611">
    <property type="component" value="Unassembled WGS sequence"/>
</dbReference>
<protein>
    <submittedName>
        <fullName evidence="2">DUF481 domain-containing protein</fullName>
    </submittedName>
</protein>
<reference evidence="2 3" key="2">
    <citation type="submission" date="2019-09" db="EMBL/GenBank/DDBJ databases">
        <authorList>
            <person name="Jin C."/>
        </authorList>
    </citation>
    <scope>NUCLEOTIDE SEQUENCE [LARGE SCALE GENOMIC DNA]</scope>
    <source>
        <strain evidence="2 3">BN140078</strain>
    </source>
</reference>
<name>A0A5B2VP63_9BACT</name>
<sequence length="243" mass="27710">MKCIPVILLLLLCRLSAFAQFSDSTHYYVKYASTGSINRTNDGNSYLLNNALAFKISKKKVVLNADGGYVYGQQDKQLTNNDVTASLNFNLYRDDRRFFYWGLTSYDKSYSLKINNRFQGGGGIAYDIISKPNATVNLSDGILFETSDLYLHDTIPDIYHTFRNSFRVYYKWTIKGIIVLEGAQFLQQSLSHGNDLIIKSNNSLSIKLSSWLAITAALSYNKLNRTDRENLLINYGLTIEKYF</sequence>
<reference evidence="2 3" key="1">
    <citation type="submission" date="2019-09" db="EMBL/GenBank/DDBJ databases">
        <title>Chitinophaga ginsengihumi sp. nov., isolated from soil of ginseng rhizosphere.</title>
        <authorList>
            <person name="Lee J."/>
        </authorList>
    </citation>
    <scope>NUCLEOTIDE SEQUENCE [LARGE SCALE GENOMIC DNA]</scope>
    <source>
        <strain evidence="2 3">BN140078</strain>
    </source>
</reference>
<keyword evidence="3" id="KW-1185">Reference proteome</keyword>
<organism evidence="2 3">
    <name type="scientific">Chitinophaga agrisoli</name>
    <dbReference type="NCBI Taxonomy" id="2607653"/>
    <lineage>
        <taxon>Bacteria</taxon>
        <taxon>Pseudomonadati</taxon>
        <taxon>Bacteroidota</taxon>
        <taxon>Chitinophagia</taxon>
        <taxon>Chitinophagales</taxon>
        <taxon>Chitinophagaceae</taxon>
        <taxon>Chitinophaga</taxon>
    </lineage>
</organism>
<feature type="chain" id="PRO_5022808161" evidence="1">
    <location>
        <begin position="20"/>
        <end position="243"/>
    </location>
</feature>
<comment type="caution">
    <text evidence="2">The sequence shown here is derived from an EMBL/GenBank/DDBJ whole genome shotgun (WGS) entry which is preliminary data.</text>
</comment>
<evidence type="ECO:0000313" key="2">
    <source>
        <dbReference type="EMBL" id="KAA2240921.1"/>
    </source>
</evidence>
<feature type="signal peptide" evidence="1">
    <location>
        <begin position="1"/>
        <end position="19"/>
    </location>
</feature>
<proteinExistence type="predicted"/>
<dbReference type="AlphaFoldDB" id="A0A5B2VP63"/>
<dbReference type="Pfam" id="PF04338">
    <property type="entry name" value="DUF481"/>
    <property type="match status" value="1"/>
</dbReference>
<keyword evidence="1" id="KW-0732">Signal</keyword>
<accession>A0A5B2VP63</accession>